<name>A0A8C4R4B2_EPTBU</name>
<dbReference type="Gene3D" id="2.80.10.50">
    <property type="match status" value="1"/>
</dbReference>
<dbReference type="SUPFAM" id="SSF50353">
    <property type="entry name" value="Cytokine"/>
    <property type="match status" value="1"/>
</dbReference>
<dbReference type="PANTHER" id="PTHR11486">
    <property type="entry name" value="FIBROBLAST GROWTH FACTOR"/>
    <property type="match status" value="1"/>
</dbReference>
<reference evidence="3" key="1">
    <citation type="submission" date="2025-08" db="UniProtKB">
        <authorList>
            <consortium name="Ensembl"/>
        </authorList>
    </citation>
    <scope>IDENTIFICATION</scope>
</reference>
<reference evidence="3" key="2">
    <citation type="submission" date="2025-09" db="UniProtKB">
        <authorList>
            <consortium name="Ensembl"/>
        </authorList>
    </citation>
    <scope>IDENTIFICATION</scope>
</reference>
<dbReference type="OMA" id="WIGSARP"/>
<dbReference type="GeneTree" id="ENSGT00940000159518"/>
<dbReference type="InterPro" id="IPR008996">
    <property type="entry name" value="IL1/FGF"/>
</dbReference>
<proteinExistence type="inferred from homology"/>
<keyword evidence="4" id="KW-1185">Reference proteome</keyword>
<feature type="signal peptide" evidence="2">
    <location>
        <begin position="1"/>
        <end position="20"/>
    </location>
</feature>
<evidence type="ECO:0000313" key="3">
    <source>
        <dbReference type="Ensembl" id="ENSEBUP00000024679.1"/>
    </source>
</evidence>
<dbReference type="PRINTS" id="PR00262">
    <property type="entry name" value="IL1HBGF"/>
</dbReference>
<protein>
    <submittedName>
        <fullName evidence="3">Fibroblast growth factor 8</fullName>
    </submittedName>
</protein>
<keyword evidence="2" id="KW-0732">Signal</keyword>
<dbReference type="Ensembl" id="ENSEBUT00000025255.1">
    <property type="protein sequence ID" value="ENSEBUP00000024679.1"/>
    <property type="gene ID" value="ENSEBUG00000015234.1"/>
</dbReference>
<dbReference type="InterPro" id="IPR002209">
    <property type="entry name" value="Fibroblast_GF_fam"/>
</dbReference>
<dbReference type="AlphaFoldDB" id="A0A8C4R4B2"/>
<dbReference type="Proteomes" id="UP000694388">
    <property type="component" value="Unplaced"/>
</dbReference>
<dbReference type="Pfam" id="PF00167">
    <property type="entry name" value="FGF"/>
    <property type="match status" value="1"/>
</dbReference>
<organism evidence="3 4">
    <name type="scientific">Eptatretus burgeri</name>
    <name type="common">Inshore hagfish</name>
    <dbReference type="NCBI Taxonomy" id="7764"/>
    <lineage>
        <taxon>Eukaryota</taxon>
        <taxon>Metazoa</taxon>
        <taxon>Chordata</taxon>
        <taxon>Craniata</taxon>
        <taxon>Vertebrata</taxon>
        <taxon>Cyclostomata</taxon>
        <taxon>Myxini</taxon>
        <taxon>Myxiniformes</taxon>
        <taxon>Myxinidae</taxon>
        <taxon>Eptatretinae</taxon>
        <taxon>Eptatretus</taxon>
    </lineage>
</organism>
<sequence>MRRLLHLSLQLFMLVVQVQDAVLTPSPDFGKHVARASQFTDQNSRRKVRTYQLYSRTSGKHVQVLGRRVVAQGEDGDPYAQLVAETDTFGGNIRLRGAQTGYYICMNKRGKLVGKKNGRGRYCVFKEVYLENNYTALVNSRHPNWYMAFNRQGRAKNGARTRPRQRDVHLIKRPIQGRDADYNFPPFCIVRSRRRTRRMRMLKRCTNRRSA</sequence>
<dbReference type="GO" id="GO:0008083">
    <property type="term" value="F:growth factor activity"/>
    <property type="evidence" value="ECO:0007669"/>
    <property type="project" value="InterPro"/>
</dbReference>
<dbReference type="SMART" id="SM00442">
    <property type="entry name" value="FGF"/>
    <property type="match status" value="1"/>
</dbReference>
<feature type="chain" id="PRO_5034025975" evidence="2">
    <location>
        <begin position="21"/>
        <end position="211"/>
    </location>
</feature>
<accession>A0A8C4R4B2</accession>
<evidence type="ECO:0000256" key="1">
    <source>
        <dbReference type="ARBA" id="ARBA00007936"/>
    </source>
</evidence>
<comment type="similarity">
    <text evidence="1">Belongs to the heparin-binding growth factors family.</text>
</comment>
<evidence type="ECO:0000313" key="4">
    <source>
        <dbReference type="Proteomes" id="UP000694388"/>
    </source>
</evidence>
<evidence type="ECO:0000256" key="2">
    <source>
        <dbReference type="SAM" id="SignalP"/>
    </source>
</evidence>